<reference evidence="2 3" key="1">
    <citation type="submission" date="2018-08" db="EMBL/GenBank/DDBJ databases">
        <authorList>
            <person name="Khan S.A."/>
            <person name="Jeon C.O."/>
            <person name="Chun B.H."/>
            <person name="Jeong S.E."/>
        </authorList>
    </citation>
    <scope>NUCLEOTIDE SEQUENCE [LARGE SCALE GENOMIC DNA]</scope>
    <source>
        <strain evidence="2 3">S-16</strain>
    </source>
</reference>
<dbReference type="GO" id="GO:0006633">
    <property type="term" value="P:fatty acid biosynthetic process"/>
    <property type="evidence" value="ECO:0007669"/>
    <property type="project" value="TreeGrafter"/>
</dbReference>
<dbReference type="AlphaFoldDB" id="A0A3N7HLN7"/>
<dbReference type="Proteomes" id="UP000267464">
    <property type="component" value="Unassembled WGS sequence"/>
</dbReference>
<comment type="caution">
    <text evidence="2">The sequence shown here is derived from an EMBL/GenBank/DDBJ whole genome shotgun (WGS) entry which is preliminary data.</text>
</comment>
<keyword evidence="3" id="KW-1185">Reference proteome</keyword>
<dbReference type="SUPFAM" id="SSF54637">
    <property type="entry name" value="Thioesterase/thiol ester dehydrase-isomerase"/>
    <property type="match status" value="1"/>
</dbReference>
<feature type="domain" description="MaoC-like" evidence="1">
    <location>
        <begin position="19"/>
        <end position="114"/>
    </location>
</feature>
<protein>
    <recommendedName>
        <fullName evidence="1">MaoC-like domain-containing protein</fullName>
    </recommendedName>
</protein>
<organism evidence="2 3">
    <name type="scientific">Piscinibacter terrae</name>
    <dbReference type="NCBI Taxonomy" id="2496871"/>
    <lineage>
        <taxon>Bacteria</taxon>
        <taxon>Pseudomonadati</taxon>
        <taxon>Pseudomonadota</taxon>
        <taxon>Betaproteobacteria</taxon>
        <taxon>Burkholderiales</taxon>
        <taxon>Sphaerotilaceae</taxon>
        <taxon>Piscinibacter</taxon>
    </lineage>
</organism>
<name>A0A3N7HLN7_9BURK</name>
<dbReference type="CDD" id="cd03441">
    <property type="entry name" value="R_hydratase_like"/>
    <property type="match status" value="1"/>
</dbReference>
<dbReference type="PANTHER" id="PTHR43437">
    <property type="entry name" value="HYDROXYACYL-THIOESTER DEHYDRATASE TYPE 2, MITOCHONDRIAL-RELATED"/>
    <property type="match status" value="1"/>
</dbReference>
<accession>A0A3N7HLN7</accession>
<dbReference type="InterPro" id="IPR002539">
    <property type="entry name" value="MaoC-like_dom"/>
</dbReference>
<dbReference type="EMBL" id="QUSW01000005">
    <property type="protein sequence ID" value="RQP23020.1"/>
    <property type="molecule type" value="Genomic_DNA"/>
</dbReference>
<evidence type="ECO:0000313" key="3">
    <source>
        <dbReference type="Proteomes" id="UP000267464"/>
    </source>
</evidence>
<dbReference type="Pfam" id="PF01575">
    <property type="entry name" value="MaoC_dehydratas"/>
    <property type="match status" value="1"/>
</dbReference>
<evidence type="ECO:0000313" key="2">
    <source>
        <dbReference type="EMBL" id="RQP23020.1"/>
    </source>
</evidence>
<gene>
    <name evidence="2" type="ORF">DZC73_17990</name>
</gene>
<reference evidence="2 3" key="2">
    <citation type="submission" date="2018-12" db="EMBL/GenBank/DDBJ databases">
        <title>Rhizobacter gummiphilus sp. nov., a rubber-degrading bacterium isolated from the soil of a botanical garden in Japan.</title>
        <authorList>
            <person name="Shunsuke S.S."/>
        </authorList>
    </citation>
    <scope>NUCLEOTIDE SEQUENCE [LARGE SCALE GENOMIC DNA]</scope>
    <source>
        <strain evidence="2 3">S-16</strain>
    </source>
</reference>
<dbReference type="InterPro" id="IPR029069">
    <property type="entry name" value="HotDog_dom_sf"/>
</dbReference>
<sequence length="154" mass="17036">MNLDARATDRVIAPGETIEKTLRFTREDILAFARLSHDTNPLHVDTRAAQRARFGEIIASGQQSAGILMGMLATHYSRDTDGVKREMLCLNMNFAFKGPVFADQEVTLRWKVASSQWNSKLQGVLAHLDGSVSVVEDKPLVVGRGTILVKEIVE</sequence>
<proteinExistence type="predicted"/>
<evidence type="ECO:0000259" key="1">
    <source>
        <dbReference type="Pfam" id="PF01575"/>
    </source>
</evidence>
<dbReference type="InterPro" id="IPR050965">
    <property type="entry name" value="UPF0336/Enoyl-CoA_hydratase"/>
</dbReference>
<dbReference type="Gene3D" id="3.10.129.10">
    <property type="entry name" value="Hotdog Thioesterase"/>
    <property type="match status" value="1"/>
</dbReference>
<dbReference type="GO" id="GO:0019171">
    <property type="term" value="F:(3R)-hydroxyacyl-[acyl-carrier-protein] dehydratase activity"/>
    <property type="evidence" value="ECO:0007669"/>
    <property type="project" value="TreeGrafter"/>
</dbReference>
<dbReference type="PANTHER" id="PTHR43437:SF3">
    <property type="entry name" value="HYDROXYACYL-THIOESTER DEHYDRATASE TYPE 2, MITOCHONDRIAL"/>
    <property type="match status" value="1"/>
</dbReference>